<keyword evidence="2" id="KW-0489">Methyltransferase</keyword>
<dbReference type="CDD" id="cd02440">
    <property type="entry name" value="AdoMet_MTases"/>
    <property type="match status" value="1"/>
</dbReference>
<sequence>MAGMFSNAAAYDGYMGRWSAKLAPLFLDFAGIHDGGRLLDVGCGTGALCRAAAEAAPRSEVVGVDPAQAFIEHARAQCTDPRITYDLGDALNLSYPDDSFDQSLSLLVFMFIPQGERAAGEMRRVTRPGGAVAACTWDSGDGKMELASTFWEEAVRLDPAAEARRADKTLRYNRRGELGALWKGIGLEGVEETAIGMRMEFASFGDYWLPLQREVGPIGTYAKGLSPEARDALRGALRARFLGGGPDGPFTLRARAWAARGTVPG</sequence>
<name>A0A932MM11_UNCTE</name>
<keyword evidence="2" id="KW-0808">Transferase</keyword>
<dbReference type="Proteomes" id="UP000782312">
    <property type="component" value="Unassembled WGS sequence"/>
</dbReference>
<reference evidence="2" key="1">
    <citation type="submission" date="2020-07" db="EMBL/GenBank/DDBJ databases">
        <title>Huge and variable diversity of episymbiotic CPR bacteria and DPANN archaea in groundwater ecosystems.</title>
        <authorList>
            <person name="He C.Y."/>
            <person name="Keren R."/>
            <person name="Whittaker M."/>
            <person name="Farag I.F."/>
            <person name="Doudna J."/>
            <person name="Cate J.H.D."/>
            <person name="Banfield J.F."/>
        </authorList>
    </citation>
    <scope>NUCLEOTIDE SEQUENCE</scope>
    <source>
        <strain evidence="2">NC_groundwater_763_Ag_S-0.2um_68_21</strain>
    </source>
</reference>
<feature type="domain" description="Methyltransferase type 11" evidence="1">
    <location>
        <begin position="39"/>
        <end position="133"/>
    </location>
</feature>
<dbReference type="InterPro" id="IPR013216">
    <property type="entry name" value="Methyltransf_11"/>
</dbReference>
<dbReference type="InterPro" id="IPR029063">
    <property type="entry name" value="SAM-dependent_MTases_sf"/>
</dbReference>
<dbReference type="PANTHER" id="PTHR42912">
    <property type="entry name" value="METHYLTRANSFERASE"/>
    <property type="match status" value="1"/>
</dbReference>
<organism evidence="2 3">
    <name type="scientific">Tectimicrobiota bacterium</name>
    <dbReference type="NCBI Taxonomy" id="2528274"/>
    <lineage>
        <taxon>Bacteria</taxon>
        <taxon>Pseudomonadati</taxon>
        <taxon>Nitrospinota/Tectimicrobiota group</taxon>
        <taxon>Candidatus Tectimicrobiota</taxon>
    </lineage>
</organism>
<evidence type="ECO:0000313" key="2">
    <source>
        <dbReference type="EMBL" id="MBI3126178.1"/>
    </source>
</evidence>
<protein>
    <submittedName>
        <fullName evidence="2">Methyltransferase domain-containing protein</fullName>
    </submittedName>
</protein>
<dbReference type="GO" id="GO:0032259">
    <property type="term" value="P:methylation"/>
    <property type="evidence" value="ECO:0007669"/>
    <property type="project" value="UniProtKB-KW"/>
</dbReference>
<comment type="caution">
    <text evidence="2">The sequence shown here is derived from an EMBL/GenBank/DDBJ whole genome shotgun (WGS) entry which is preliminary data.</text>
</comment>
<dbReference type="SUPFAM" id="SSF53335">
    <property type="entry name" value="S-adenosyl-L-methionine-dependent methyltransferases"/>
    <property type="match status" value="1"/>
</dbReference>
<dbReference type="PANTHER" id="PTHR42912:SF80">
    <property type="entry name" value="METHYLTRANSFERASE DOMAIN-CONTAINING PROTEIN"/>
    <property type="match status" value="1"/>
</dbReference>
<dbReference type="EMBL" id="JACPUR010000001">
    <property type="protein sequence ID" value="MBI3126178.1"/>
    <property type="molecule type" value="Genomic_DNA"/>
</dbReference>
<dbReference type="Pfam" id="PF08241">
    <property type="entry name" value="Methyltransf_11"/>
    <property type="match status" value="1"/>
</dbReference>
<dbReference type="AlphaFoldDB" id="A0A932MM11"/>
<accession>A0A932MM11</accession>
<dbReference type="InterPro" id="IPR050508">
    <property type="entry name" value="Methyltransf_Superfamily"/>
</dbReference>
<evidence type="ECO:0000259" key="1">
    <source>
        <dbReference type="Pfam" id="PF08241"/>
    </source>
</evidence>
<proteinExistence type="predicted"/>
<dbReference type="GO" id="GO:0008757">
    <property type="term" value="F:S-adenosylmethionine-dependent methyltransferase activity"/>
    <property type="evidence" value="ECO:0007669"/>
    <property type="project" value="InterPro"/>
</dbReference>
<gene>
    <name evidence="2" type="ORF">HYZ11_01065</name>
</gene>
<evidence type="ECO:0000313" key="3">
    <source>
        <dbReference type="Proteomes" id="UP000782312"/>
    </source>
</evidence>
<dbReference type="Gene3D" id="3.40.50.150">
    <property type="entry name" value="Vaccinia Virus protein VP39"/>
    <property type="match status" value="1"/>
</dbReference>